<comment type="caution">
    <text evidence="1">The sequence shown here is derived from an EMBL/GenBank/DDBJ whole genome shotgun (WGS) entry which is preliminary data.</text>
</comment>
<organism evidence="1 2">
    <name type="scientific">Photobacterium damselae</name>
    <dbReference type="NCBI Taxonomy" id="38293"/>
    <lineage>
        <taxon>Bacteria</taxon>
        <taxon>Pseudomonadati</taxon>
        <taxon>Pseudomonadota</taxon>
        <taxon>Gammaproteobacteria</taxon>
        <taxon>Vibrionales</taxon>
        <taxon>Vibrionaceae</taxon>
        <taxon>Photobacterium</taxon>
    </lineage>
</organism>
<reference evidence="1" key="1">
    <citation type="submission" date="2018-03" db="EMBL/GenBank/DDBJ databases">
        <title>Genomic characterization of a polymicrobial infection associated with a disease outbreak in Pacific white shrimp (Litopenaeus vannamei).</title>
        <authorList>
            <person name="Turner J.W."/>
            <person name="Bachand P.T."/>
            <person name="Tallman J."/>
            <person name="Elledge N.C."/>
            <person name="Pinnell L.J."/>
            <person name="Laughlin R.C."/>
            <person name="Zimba P.V."/>
        </authorList>
    </citation>
    <scope>NUCLEOTIDE SEQUENCE</scope>
    <source>
        <strain evidence="1">Hep-2b-22</strain>
    </source>
</reference>
<protein>
    <submittedName>
        <fullName evidence="1">Uncharacterized protein</fullName>
    </submittedName>
</protein>
<dbReference type="Proteomes" id="UP000718715">
    <property type="component" value="Unassembled WGS sequence"/>
</dbReference>
<dbReference type="EMBL" id="PZOJ01000002">
    <property type="protein sequence ID" value="TMX78525.1"/>
    <property type="molecule type" value="Genomic_DNA"/>
</dbReference>
<evidence type="ECO:0000313" key="1">
    <source>
        <dbReference type="EMBL" id="TMX78525.1"/>
    </source>
</evidence>
<sequence>MELRFLAFTGPKKETASVSFGPGLNIIYGPSNTGKSSIVDAIDFMFGRDRKLKEKPEHEGYDQVLLGLSFSDNDNYTLVRNIQGGDIQCISGLHYSIPNEYKSEILKISKPTKKSRTISNFIFDKIGIGEKKLKKNAKNELVSLTLRNSIPLALITESEIQKEGSPYFHKGFTKVTEESSRLKLFLTGVDDSSLLPSEKEKVVVSRTAKIDLLNELIDEIKEEIEKKLNQNQTYEQLISQREKLDINIDRKLESLNETESSLELHSRKIKELSTELDENENRLNEVKVMIERFNLLDRQYSSDISRLENISEVGNLFIALPEDNCPLCGSVPLEDNEHNLCDGNVDRLVESAIAEKNKLFNLQLELLSTLENLNGEYNFLYNNQEDLASKLEEQKSKVIILNDILIENRRDYKESIELKDFIEKSLRLYEQKKSLEDKISDLTSNNTKKVTSKENKEEQLPTHALYRLSSAIKDIMNEWKFLTPDSVYFDKEEKDFVFDGKQRGSNGKGFRALTHAACSLGLMKYQEENDTLPHFGFVLLDSPLLAYEEPDNINDDLSNTDINVNFFNYLSKWKNRQIIVIENKKSIPIEFSEGNQITTFTGTSSGTYGFFPVTKSR</sequence>
<name>A0ACD3T2J6_PHODM</name>
<gene>
    <name evidence="1" type="ORF">DA092_01655</name>
</gene>
<proteinExistence type="predicted"/>
<keyword evidence="2" id="KW-1185">Reference proteome</keyword>
<evidence type="ECO:0000313" key="2">
    <source>
        <dbReference type="Proteomes" id="UP000718715"/>
    </source>
</evidence>
<accession>A0ACD3T2J6</accession>